<gene>
    <name evidence="2" type="ORF">LSALG_LOCUS26860</name>
</gene>
<reference evidence="2" key="1">
    <citation type="submission" date="2023-04" db="EMBL/GenBank/DDBJ databases">
        <authorList>
            <person name="Vijverberg K."/>
            <person name="Xiong W."/>
            <person name="Schranz E."/>
        </authorList>
    </citation>
    <scope>NUCLEOTIDE SEQUENCE</scope>
</reference>
<proteinExistence type="predicted"/>
<dbReference type="EMBL" id="OX465081">
    <property type="protein sequence ID" value="CAI9287501.1"/>
    <property type="molecule type" value="Genomic_DNA"/>
</dbReference>
<name>A0AA36E8W8_LACSI</name>
<feature type="compositionally biased region" description="Acidic residues" evidence="1">
    <location>
        <begin position="82"/>
        <end position="97"/>
    </location>
</feature>
<keyword evidence="3" id="KW-1185">Reference proteome</keyword>
<feature type="region of interest" description="Disordered" evidence="1">
    <location>
        <begin position="80"/>
        <end position="156"/>
    </location>
</feature>
<dbReference type="AlphaFoldDB" id="A0AA36E8W8"/>
<protein>
    <submittedName>
        <fullName evidence="2">Uncharacterized protein</fullName>
    </submittedName>
</protein>
<sequence length="233" mass="25653">MHPELERTPDTLDVKSLGPNTFGLMKQVRKASTVVLKGTKSLVKLGKFTETERIQTAGVPIAMVAEEQMVPSRSNLSFSLEVSDDDDDVNDDDDDDDVRMFEPLKEPVNEASTARKPPQAVPDTKSPSGSDKDDSNASLMSRKRRRRDPRSGVLITKPIQQLTSNVEPAQVNQDDQSPIFYEDLLANEEIFSSRSSSTPPPPEHDYASIKLAKLIAFQESIPQSRGKGISIGS</sequence>
<organism evidence="2 3">
    <name type="scientific">Lactuca saligna</name>
    <name type="common">Willowleaf lettuce</name>
    <dbReference type="NCBI Taxonomy" id="75948"/>
    <lineage>
        <taxon>Eukaryota</taxon>
        <taxon>Viridiplantae</taxon>
        <taxon>Streptophyta</taxon>
        <taxon>Embryophyta</taxon>
        <taxon>Tracheophyta</taxon>
        <taxon>Spermatophyta</taxon>
        <taxon>Magnoliopsida</taxon>
        <taxon>eudicotyledons</taxon>
        <taxon>Gunneridae</taxon>
        <taxon>Pentapetalae</taxon>
        <taxon>asterids</taxon>
        <taxon>campanulids</taxon>
        <taxon>Asterales</taxon>
        <taxon>Asteraceae</taxon>
        <taxon>Cichorioideae</taxon>
        <taxon>Cichorieae</taxon>
        <taxon>Lactucinae</taxon>
        <taxon>Lactuca</taxon>
    </lineage>
</organism>
<feature type="compositionally biased region" description="Basic and acidic residues" evidence="1">
    <location>
        <begin position="98"/>
        <end position="108"/>
    </location>
</feature>
<accession>A0AA36E8W8</accession>
<evidence type="ECO:0000256" key="1">
    <source>
        <dbReference type="SAM" id="MobiDB-lite"/>
    </source>
</evidence>
<evidence type="ECO:0000313" key="2">
    <source>
        <dbReference type="EMBL" id="CAI9287501.1"/>
    </source>
</evidence>
<dbReference type="Proteomes" id="UP001177003">
    <property type="component" value="Chromosome 5"/>
</dbReference>
<evidence type="ECO:0000313" key="3">
    <source>
        <dbReference type="Proteomes" id="UP001177003"/>
    </source>
</evidence>